<feature type="transmembrane region" description="Helical" evidence="1">
    <location>
        <begin position="12"/>
        <end position="30"/>
    </location>
</feature>
<accession>A0A2R6CDV0</accession>
<keyword evidence="1" id="KW-0812">Transmembrane</keyword>
<reference evidence="2 3" key="1">
    <citation type="submission" date="2017-04" db="EMBL/GenBank/DDBJ databases">
        <title>Novel microbial lineages endemic to geothermal iron-oxide mats fill important gaps in the evolutionary history of Archaea.</title>
        <authorList>
            <person name="Jay Z.J."/>
            <person name="Beam J.P."/>
            <person name="Dlakic M."/>
            <person name="Rusch D.B."/>
            <person name="Kozubal M.A."/>
            <person name="Inskeep W.P."/>
        </authorList>
    </citation>
    <scope>NUCLEOTIDE SEQUENCE [LARGE SCALE GENOMIC DNA]</scope>
    <source>
        <strain evidence="2">BE_D</strain>
    </source>
</reference>
<organism evidence="2 3">
    <name type="scientific">Candidatus Marsarchaeota G2 archaeon BE_D</name>
    <dbReference type="NCBI Taxonomy" id="1978158"/>
    <lineage>
        <taxon>Archaea</taxon>
        <taxon>Candidatus Marsarchaeota</taxon>
        <taxon>Candidatus Marsarchaeota group 2</taxon>
    </lineage>
</organism>
<name>A0A2R6CDV0_9ARCH</name>
<gene>
    <name evidence="2" type="ORF">B9Q04_02375</name>
</gene>
<keyword evidence="1" id="KW-0472">Membrane</keyword>
<sequence length="139" mass="15415">MTPSLNLTPYAYFYYFYIPYGSTGTILLNVKANATVQVQLYRVEVDTTTLINPFRPGNTYNYANNSLSAGVYELYIGPQFFNSSVKVTQTGSVSYTKPSACSYSTSYSGKGVIYPPETNNPNLTTLLFFVVYVPPWATG</sequence>
<evidence type="ECO:0000256" key="1">
    <source>
        <dbReference type="SAM" id="Phobius"/>
    </source>
</evidence>
<evidence type="ECO:0000313" key="2">
    <source>
        <dbReference type="EMBL" id="PSO09067.1"/>
    </source>
</evidence>
<protein>
    <submittedName>
        <fullName evidence="2">Uncharacterized protein</fullName>
    </submittedName>
</protein>
<feature type="non-terminal residue" evidence="2">
    <location>
        <position position="139"/>
    </location>
</feature>
<dbReference type="AlphaFoldDB" id="A0A2R6CDV0"/>
<keyword evidence="1" id="KW-1133">Transmembrane helix</keyword>
<dbReference type="Proteomes" id="UP000242015">
    <property type="component" value="Unassembled WGS sequence"/>
</dbReference>
<dbReference type="EMBL" id="NEXF01000026">
    <property type="protein sequence ID" value="PSO09067.1"/>
    <property type="molecule type" value="Genomic_DNA"/>
</dbReference>
<comment type="caution">
    <text evidence="2">The sequence shown here is derived from an EMBL/GenBank/DDBJ whole genome shotgun (WGS) entry which is preliminary data.</text>
</comment>
<evidence type="ECO:0000313" key="3">
    <source>
        <dbReference type="Proteomes" id="UP000242015"/>
    </source>
</evidence>
<proteinExistence type="predicted"/>